<proteinExistence type="predicted"/>
<dbReference type="EMBL" id="FNEK01000039">
    <property type="protein sequence ID" value="SDK36403.1"/>
    <property type="molecule type" value="Genomic_DNA"/>
</dbReference>
<evidence type="ECO:0000313" key="2">
    <source>
        <dbReference type="Proteomes" id="UP000199382"/>
    </source>
</evidence>
<protein>
    <recommendedName>
        <fullName evidence="3">Phasin protein</fullName>
    </recommendedName>
</protein>
<accession>A0A1G9BAC3</accession>
<name>A0A1G9BAC3_9RHOB</name>
<gene>
    <name evidence="1" type="ORF">SAMN04488026_10393</name>
</gene>
<sequence>MHKSTTPETSGENVGQYFDQAAEIYRSSSKEMTDIVREIGDGKTDRAKKLGPILTEIRKASMAMMEEARNVEDLRRKLVGDVHEQSLDLAGARNEIGRRMARIRAASGAGSVS</sequence>
<dbReference type="AlphaFoldDB" id="A0A1G9BAC3"/>
<keyword evidence="2" id="KW-1185">Reference proteome</keyword>
<organism evidence="1 2">
    <name type="scientific">Aliiruegeria lutimaris</name>
    <dbReference type="NCBI Taxonomy" id="571298"/>
    <lineage>
        <taxon>Bacteria</taxon>
        <taxon>Pseudomonadati</taxon>
        <taxon>Pseudomonadota</taxon>
        <taxon>Alphaproteobacteria</taxon>
        <taxon>Rhodobacterales</taxon>
        <taxon>Roseobacteraceae</taxon>
        <taxon>Aliiruegeria</taxon>
    </lineage>
</organism>
<evidence type="ECO:0008006" key="3">
    <source>
        <dbReference type="Google" id="ProtNLM"/>
    </source>
</evidence>
<dbReference type="Proteomes" id="UP000199382">
    <property type="component" value="Unassembled WGS sequence"/>
</dbReference>
<evidence type="ECO:0000313" key="1">
    <source>
        <dbReference type="EMBL" id="SDK36403.1"/>
    </source>
</evidence>
<dbReference type="STRING" id="571298.SAMN04488026_10393"/>
<reference evidence="1 2" key="1">
    <citation type="submission" date="2016-10" db="EMBL/GenBank/DDBJ databases">
        <authorList>
            <person name="de Groot N.N."/>
        </authorList>
    </citation>
    <scope>NUCLEOTIDE SEQUENCE [LARGE SCALE GENOMIC DNA]</scope>
    <source>
        <strain evidence="1 2">DSM 25294</strain>
    </source>
</reference>